<dbReference type="PANTHER" id="PTHR40590">
    <property type="entry name" value="CYTOPLASMIC PROTEIN-RELATED"/>
    <property type="match status" value="1"/>
</dbReference>
<protein>
    <submittedName>
        <fullName evidence="2">TraB family protein</fullName>
    </submittedName>
</protein>
<dbReference type="Pfam" id="PF01963">
    <property type="entry name" value="TraB_PrgY_gumN"/>
    <property type="match status" value="1"/>
</dbReference>
<gene>
    <name evidence="2" type="ORF">SHM7688_01783</name>
</gene>
<dbReference type="OrthoDB" id="9806326at2"/>
<keyword evidence="1" id="KW-0732">Signal</keyword>
<dbReference type="RefSeq" id="WP_058239553.1">
    <property type="nucleotide sequence ID" value="NZ_CYPW01000017.1"/>
</dbReference>
<evidence type="ECO:0000313" key="3">
    <source>
        <dbReference type="Proteomes" id="UP000054823"/>
    </source>
</evidence>
<dbReference type="STRING" id="321267.SHM7688_01783"/>
<feature type="chain" id="PRO_5006061838" evidence="1">
    <location>
        <begin position="20"/>
        <end position="333"/>
    </location>
</feature>
<dbReference type="EMBL" id="CYPW01000017">
    <property type="protein sequence ID" value="CUH52337.1"/>
    <property type="molecule type" value="Genomic_DNA"/>
</dbReference>
<organism evidence="2 3">
    <name type="scientific">Shimia marina</name>
    <dbReference type="NCBI Taxonomy" id="321267"/>
    <lineage>
        <taxon>Bacteria</taxon>
        <taxon>Pseudomonadati</taxon>
        <taxon>Pseudomonadota</taxon>
        <taxon>Alphaproteobacteria</taxon>
        <taxon>Rhodobacterales</taxon>
        <taxon>Roseobacteraceae</taxon>
    </lineage>
</organism>
<accession>A0A0P1EPL6</accession>
<sequence>MRLLLSLLFLLGFCTVASANCTGPNLFETRPQSDQQTLLVKAAEVPFHEGILWQVEKNGVTSYIIGTFHVHLPEHAAMVDHLRGLRPAPTQLFMELTAEDQLGFQRHLTTNPSLFLIQEGDSLIDRLGPELWPKVADQLKARGMPPFLAARYQPWFLGMTLMMPPCAMEIVKSGQKGLDLQIEAMAAEMDWSAHSLDTTEHLIDILASEPLDKQLDDLKWSLRLQEDLAAPEMIPTVIDLYLQERIQLIWELNQADLRIKSEGNADAQRMATMMQEVEDSLLTARNTAWVEKLAPALSQTSALVAVGALHLPGEHGVLAQLQNAGFTLTRLHF</sequence>
<dbReference type="PANTHER" id="PTHR40590:SF1">
    <property type="entry name" value="CYTOPLASMIC PROTEIN"/>
    <property type="match status" value="1"/>
</dbReference>
<keyword evidence="3" id="KW-1185">Reference proteome</keyword>
<dbReference type="InterPro" id="IPR002816">
    <property type="entry name" value="TraB/PrgY/GumN_fam"/>
</dbReference>
<reference evidence="2 3" key="1">
    <citation type="submission" date="2015-09" db="EMBL/GenBank/DDBJ databases">
        <authorList>
            <consortium name="Swine Surveillance"/>
        </authorList>
    </citation>
    <scope>NUCLEOTIDE SEQUENCE [LARGE SCALE GENOMIC DNA]</scope>
    <source>
        <strain evidence="2 3">CECT 7688</strain>
    </source>
</reference>
<dbReference type="Proteomes" id="UP000054823">
    <property type="component" value="Unassembled WGS sequence"/>
</dbReference>
<proteinExistence type="predicted"/>
<dbReference type="CDD" id="cd14789">
    <property type="entry name" value="Tiki"/>
    <property type="match status" value="1"/>
</dbReference>
<evidence type="ECO:0000256" key="1">
    <source>
        <dbReference type="SAM" id="SignalP"/>
    </source>
</evidence>
<dbReference type="AlphaFoldDB" id="A0A0P1EPL6"/>
<name>A0A0P1EPL6_9RHOB</name>
<dbReference type="InterPro" id="IPR047111">
    <property type="entry name" value="YbaP-like"/>
</dbReference>
<evidence type="ECO:0000313" key="2">
    <source>
        <dbReference type="EMBL" id="CUH52337.1"/>
    </source>
</evidence>
<feature type="signal peptide" evidence="1">
    <location>
        <begin position="1"/>
        <end position="19"/>
    </location>
</feature>